<dbReference type="Pfam" id="PF00512">
    <property type="entry name" value="HisKA"/>
    <property type="match status" value="1"/>
</dbReference>
<evidence type="ECO:0000256" key="1">
    <source>
        <dbReference type="ARBA" id="ARBA00000085"/>
    </source>
</evidence>
<proteinExistence type="predicted"/>
<keyword evidence="5" id="KW-0418">Kinase</keyword>
<dbReference type="InterPro" id="IPR036097">
    <property type="entry name" value="HisK_dim/P_sf"/>
</dbReference>
<dbReference type="PANTHER" id="PTHR43065:SF42">
    <property type="entry name" value="TWO-COMPONENT SENSOR PPRA"/>
    <property type="match status" value="1"/>
</dbReference>
<name>A0ABV7PF20_9BURK</name>
<dbReference type="EC" id="2.7.13.3" evidence="2"/>
<dbReference type="CDD" id="cd00082">
    <property type="entry name" value="HisKA"/>
    <property type="match status" value="1"/>
</dbReference>
<comment type="catalytic activity">
    <reaction evidence="1">
        <text>ATP + protein L-histidine = ADP + protein N-phospho-L-histidine.</text>
        <dbReference type="EC" id="2.7.13.3"/>
    </reaction>
</comment>
<evidence type="ECO:0000259" key="4">
    <source>
        <dbReference type="PROSITE" id="PS50109"/>
    </source>
</evidence>
<dbReference type="Proteomes" id="UP001595665">
    <property type="component" value="Unassembled WGS sequence"/>
</dbReference>
<dbReference type="PANTHER" id="PTHR43065">
    <property type="entry name" value="SENSOR HISTIDINE KINASE"/>
    <property type="match status" value="1"/>
</dbReference>
<protein>
    <recommendedName>
        <fullName evidence="2">histidine kinase</fullName>
        <ecNumber evidence="2">2.7.13.3</ecNumber>
    </recommendedName>
</protein>
<dbReference type="RefSeq" id="WP_379734131.1">
    <property type="nucleotide sequence ID" value="NZ_JBHRVV010000001.1"/>
</dbReference>
<accession>A0ABV7PF20</accession>
<keyword evidence="6" id="KW-1185">Reference proteome</keyword>
<dbReference type="PRINTS" id="PR00344">
    <property type="entry name" value="BCTRLSENSOR"/>
</dbReference>
<gene>
    <name evidence="5" type="ORF">ACFOPH_05895</name>
</gene>
<dbReference type="InterPro" id="IPR005467">
    <property type="entry name" value="His_kinase_dom"/>
</dbReference>
<dbReference type="EMBL" id="JBHRVV010000001">
    <property type="protein sequence ID" value="MFC3457775.1"/>
    <property type="molecule type" value="Genomic_DNA"/>
</dbReference>
<feature type="domain" description="Histidine kinase" evidence="4">
    <location>
        <begin position="90"/>
        <end position="306"/>
    </location>
</feature>
<dbReference type="Pfam" id="PF02518">
    <property type="entry name" value="HATPase_c"/>
    <property type="match status" value="1"/>
</dbReference>
<keyword evidence="5" id="KW-0808">Transferase</keyword>
<keyword evidence="3" id="KW-0597">Phosphoprotein</keyword>
<evidence type="ECO:0000256" key="2">
    <source>
        <dbReference type="ARBA" id="ARBA00012438"/>
    </source>
</evidence>
<dbReference type="SUPFAM" id="SSF47384">
    <property type="entry name" value="Homodimeric domain of signal transducing histidine kinase"/>
    <property type="match status" value="1"/>
</dbReference>
<dbReference type="InterPro" id="IPR003594">
    <property type="entry name" value="HATPase_dom"/>
</dbReference>
<dbReference type="InterPro" id="IPR004358">
    <property type="entry name" value="Sig_transdc_His_kin-like_C"/>
</dbReference>
<dbReference type="PROSITE" id="PS50109">
    <property type="entry name" value="HIS_KIN"/>
    <property type="match status" value="1"/>
</dbReference>
<comment type="caution">
    <text evidence="5">The sequence shown here is derived from an EMBL/GenBank/DDBJ whole genome shotgun (WGS) entry which is preliminary data.</text>
</comment>
<dbReference type="InterPro" id="IPR036890">
    <property type="entry name" value="HATPase_C_sf"/>
</dbReference>
<reference evidence="6" key="1">
    <citation type="journal article" date="2019" name="Int. J. Syst. Evol. Microbiol.">
        <title>The Global Catalogue of Microorganisms (GCM) 10K type strain sequencing project: providing services to taxonomists for standard genome sequencing and annotation.</title>
        <authorList>
            <consortium name="The Broad Institute Genomics Platform"/>
            <consortium name="The Broad Institute Genome Sequencing Center for Infectious Disease"/>
            <person name="Wu L."/>
            <person name="Ma J."/>
        </authorList>
    </citation>
    <scope>NUCLEOTIDE SEQUENCE [LARGE SCALE GENOMIC DNA]</scope>
    <source>
        <strain evidence="6">CCM 7480</strain>
    </source>
</reference>
<evidence type="ECO:0000313" key="6">
    <source>
        <dbReference type="Proteomes" id="UP001595665"/>
    </source>
</evidence>
<dbReference type="SMART" id="SM00388">
    <property type="entry name" value="HisKA"/>
    <property type="match status" value="1"/>
</dbReference>
<dbReference type="SMART" id="SM00387">
    <property type="entry name" value="HATPase_c"/>
    <property type="match status" value="1"/>
</dbReference>
<dbReference type="InterPro" id="IPR003661">
    <property type="entry name" value="HisK_dim/P_dom"/>
</dbReference>
<organism evidence="5 6">
    <name type="scientific">Massilia haematophila</name>
    <dbReference type="NCBI Taxonomy" id="457923"/>
    <lineage>
        <taxon>Bacteria</taxon>
        <taxon>Pseudomonadati</taxon>
        <taxon>Pseudomonadota</taxon>
        <taxon>Betaproteobacteria</taxon>
        <taxon>Burkholderiales</taxon>
        <taxon>Oxalobacteraceae</taxon>
        <taxon>Telluria group</taxon>
        <taxon>Massilia</taxon>
    </lineage>
</organism>
<evidence type="ECO:0000313" key="5">
    <source>
        <dbReference type="EMBL" id="MFC3457775.1"/>
    </source>
</evidence>
<dbReference type="SUPFAM" id="SSF55874">
    <property type="entry name" value="ATPase domain of HSP90 chaperone/DNA topoisomerase II/histidine kinase"/>
    <property type="match status" value="1"/>
</dbReference>
<evidence type="ECO:0000256" key="3">
    <source>
        <dbReference type="ARBA" id="ARBA00022553"/>
    </source>
</evidence>
<dbReference type="Gene3D" id="3.30.565.10">
    <property type="entry name" value="Histidine kinase-like ATPase, C-terminal domain"/>
    <property type="match status" value="1"/>
</dbReference>
<dbReference type="GO" id="GO:0016301">
    <property type="term" value="F:kinase activity"/>
    <property type="evidence" value="ECO:0007669"/>
    <property type="project" value="UniProtKB-KW"/>
</dbReference>
<sequence>MALGSIPARARLRWVSLRMSHPLPRRRGPVAAPGRVRCKADGKPAGRNHGRHAVVQDAGVDRRRERELRIQREQLIHLTRVGLLGELSAALVHELNLPLAAILANAQAGRRRLKGPAARHAGLGEILDDIVEASQRAIGVIRRTRALFLRRETQRQALDLNAVVHDAVALARSSLAEHGVRLALALDPRGVPLRGDPVQLQQVLLNLFLNACDAMSANPPGMRRLVVATVADPGREARLTVTDNGAGIASSLLDRIFDSFFTTKPQGLGVGLSVSREIVAAHGGRIDAINRTEGGAEFRITLPMPKEKHHE</sequence>
<dbReference type="Gene3D" id="1.10.287.130">
    <property type="match status" value="1"/>
</dbReference>